<keyword evidence="2" id="KW-1133">Transmembrane helix</keyword>
<keyword evidence="2" id="KW-0812">Transmembrane</keyword>
<keyword evidence="4" id="KW-1185">Reference proteome</keyword>
<feature type="transmembrane region" description="Helical" evidence="2">
    <location>
        <begin position="214"/>
        <end position="242"/>
    </location>
</feature>
<feature type="compositionally biased region" description="Low complexity" evidence="1">
    <location>
        <begin position="621"/>
        <end position="633"/>
    </location>
</feature>
<evidence type="ECO:0000256" key="2">
    <source>
        <dbReference type="SAM" id="Phobius"/>
    </source>
</evidence>
<gene>
    <name evidence="3" type="ORF">OC842_000871</name>
</gene>
<dbReference type="InterPro" id="IPR021709">
    <property type="entry name" value="DUF3292"/>
</dbReference>
<evidence type="ECO:0000313" key="4">
    <source>
        <dbReference type="Proteomes" id="UP001176521"/>
    </source>
</evidence>
<accession>A0AAN6JMF0</accession>
<dbReference type="PANTHER" id="PTHR38694:SF1">
    <property type="entry name" value="PEROXIN DOMAIN-CONTAINING PROTEIN"/>
    <property type="match status" value="1"/>
</dbReference>
<dbReference type="Proteomes" id="UP001176521">
    <property type="component" value="Unassembled WGS sequence"/>
</dbReference>
<feature type="compositionally biased region" description="Acidic residues" evidence="1">
    <location>
        <begin position="750"/>
        <end position="763"/>
    </location>
</feature>
<reference evidence="3" key="1">
    <citation type="journal article" date="2023" name="PhytoFront">
        <title>Draft Genome Resources of Seven Strains of Tilletia horrida, Causal Agent of Kernel Smut of Rice.</title>
        <authorList>
            <person name="Khanal S."/>
            <person name="Antony Babu S."/>
            <person name="Zhou X.G."/>
        </authorList>
    </citation>
    <scope>NUCLEOTIDE SEQUENCE</scope>
    <source>
        <strain evidence="3">TX3</strain>
    </source>
</reference>
<feature type="region of interest" description="Disordered" evidence="1">
    <location>
        <begin position="332"/>
        <end position="420"/>
    </location>
</feature>
<dbReference type="AlphaFoldDB" id="A0AAN6JMF0"/>
<feature type="compositionally biased region" description="Low complexity" evidence="1">
    <location>
        <begin position="368"/>
        <end position="395"/>
    </location>
</feature>
<comment type="caution">
    <text evidence="3">The sequence shown here is derived from an EMBL/GenBank/DDBJ whole genome shotgun (WGS) entry which is preliminary data.</text>
</comment>
<protein>
    <submittedName>
        <fullName evidence="3">Uncharacterized protein</fullName>
    </submittedName>
</protein>
<feature type="region of interest" description="Disordered" evidence="1">
    <location>
        <begin position="53"/>
        <end position="75"/>
    </location>
</feature>
<feature type="region of interest" description="Disordered" evidence="1">
    <location>
        <begin position="743"/>
        <end position="791"/>
    </location>
</feature>
<feature type="compositionally biased region" description="Basic and acidic residues" evidence="1">
    <location>
        <begin position="586"/>
        <end position="620"/>
    </location>
</feature>
<dbReference type="EMBL" id="JAPDMQ010000027">
    <property type="protein sequence ID" value="KAK0539680.1"/>
    <property type="molecule type" value="Genomic_DNA"/>
</dbReference>
<organism evidence="3 4">
    <name type="scientific">Tilletia horrida</name>
    <dbReference type="NCBI Taxonomy" id="155126"/>
    <lineage>
        <taxon>Eukaryota</taxon>
        <taxon>Fungi</taxon>
        <taxon>Dikarya</taxon>
        <taxon>Basidiomycota</taxon>
        <taxon>Ustilaginomycotina</taxon>
        <taxon>Exobasidiomycetes</taxon>
        <taxon>Tilletiales</taxon>
        <taxon>Tilletiaceae</taxon>
        <taxon>Tilletia</taxon>
    </lineage>
</organism>
<keyword evidence="2" id="KW-0472">Membrane</keyword>
<proteinExistence type="predicted"/>
<feature type="compositionally biased region" description="Low complexity" evidence="1">
    <location>
        <begin position="764"/>
        <end position="791"/>
    </location>
</feature>
<name>A0AAN6JMF0_9BASI</name>
<sequence length="883" mass="94055">MTDTSKLQSALHDGEPRAQTPSLAARVLGSASTHADTRAAEVPHAELDTVAADSAKTAHLRPAPAAAAASEQTGAEIPQVAQGDDDRPLDPDTQDLGWAVYEQDIAQPLLSGLKNRDLWVLERRFNKQTFRVRRVDVAHPSLAAEEGAEEKVRLRAEGKTLNGLDCNIADEHEFSPDRLRATLERFYTSVVLPLAALFKHLARLRSWHEARRSALFALGYALAWALDKTLLAILLLCMLLIVSPRSRRILFPPAPLAAISATSGKPKVPEAQHLGSTQSLTGAAETYKGQAAEREAANFVNSLSSLAVSTAIGSEESTPGAEEDDLDGFDDEETVVEHGPGGTGSAVPRRATTKVGSGSGAGKKDKNGSSSNSSSSRSGALADAGMPDPSKISGDAGAGSGGAKTKPGTDPSRSADGADETAAPVDRAVWAKAAPVLYVLEDICDTFERFGNALSPIPPFPQRLPRLRLAGVLAPLALAGATFLHANLVYRATTLGAGIGFFGQPVFDRLKPEPILAWLDKHVPHWRRYLELRNTILRGVPTNAQLTVTLLRIGEAHKSPLPPPPLPIVPEELKKKEEEEGMDGPPRPEVRKGVEMADHPDLPPEYREELRRKALEKQYEEGSPSEGDASASAADEEKKEKKKPSKVLGMFKLAAKSLTNSALGVNRAEATVLGSEHAKARLGVVRRELAESAVGDGPAAFKARYRGKKGLVIVSTSSTTPCVSFEPRQPAVARAAIAAVENFKAKEREGEDGDEDGDGDGEEGATPSATATATATTSSTVAVGQSSSSSSATKRALEKAAEATRVPPLFSIQIEDIVDLSKRGGLGWKAKMLVSWALESDIADGLEILTKTGERFRITAMPRRDEVFNRLIALSPKTSWELA</sequence>
<dbReference type="PANTHER" id="PTHR38694">
    <property type="entry name" value="CONSERVED EXPRESSED PROTEIN"/>
    <property type="match status" value="1"/>
</dbReference>
<evidence type="ECO:0000313" key="3">
    <source>
        <dbReference type="EMBL" id="KAK0539680.1"/>
    </source>
</evidence>
<feature type="region of interest" description="Disordered" evidence="1">
    <location>
        <begin position="576"/>
        <end position="644"/>
    </location>
</feature>
<feature type="region of interest" description="Disordered" evidence="1">
    <location>
        <begin position="1"/>
        <end position="41"/>
    </location>
</feature>
<dbReference type="Pfam" id="PF11696">
    <property type="entry name" value="DUF3292"/>
    <property type="match status" value="3"/>
</dbReference>
<evidence type="ECO:0000256" key="1">
    <source>
        <dbReference type="SAM" id="MobiDB-lite"/>
    </source>
</evidence>